<dbReference type="Proteomes" id="UP001273166">
    <property type="component" value="Unassembled WGS sequence"/>
</dbReference>
<dbReference type="GO" id="GO:0031380">
    <property type="term" value="C:nuclear RNA-directed RNA polymerase complex"/>
    <property type="evidence" value="ECO:0007669"/>
    <property type="project" value="TreeGrafter"/>
</dbReference>
<keyword evidence="1" id="KW-0547">Nucleotide-binding</keyword>
<dbReference type="InterPro" id="IPR027417">
    <property type="entry name" value="P-loop_NTPase"/>
</dbReference>
<dbReference type="RefSeq" id="XP_062726822.1">
    <property type="nucleotide sequence ID" value="XM_062870190.1"/>
</dbReference>
<evidence type="ECO:0000259" key="4">
    <source>
        <dbReference type="Pfam" id="PF13087"/>
    </source>
</evidence>
<dbReference type="Pfam" id="PF13087">
    <property type="entry name" value="AAA_12"/>
    <property type="match status" value="1"/>
</dbReference>
<reference evidence="6" key="1">
    <citation type="journal article" date="2023" name="Mol. Phylogenet. Evol.">
        <title>Genome-scale phylogeny and comparative genomics of the fungal order Sordariales.</title>
        <authorList>
            <person name="Hensen N."/>
            <person name="Bonometti L."/>
            <person name="Westerberg I."/>
            <person name="Brannstrom I.O."/>
            <person name="Guillou S."/>
            <person name="Cros-Aarteil S."/>
            <person name="Calhoun S."/>
            <person name="Haridas S."/>
            <person name="Kuo A."/>
            <person name="Mondo S."/>
            <person name="Pangilinan J."/>
            <person name="Riley R."/>
            <person name="LaButti K."/>
            <person name="Andreopoulos B."/>
            <person name="Lipzen A."/>
            <person name="Chen C."/>
            <person name="Yan M."/>
            <person name="Daum C."/>
            <person name="Ng V."/>
            <person name="Clum A."/>
            <person name="Steindorff A."/>
            <person name="Ohm R.A."/>
            <person name="Martin F."/>
            <person name="Silar P."/>
            <person name="Natvig D.O."/>
            <person name="Lalanne C."/>
            <person name="Gautier V."/>
            <person name="Ament-Velasquez S.L."/>
            <person name="Kruys A."/>
            <person name="Hutchinson M.I."/>
            <person name="Powell A.J."/>
            <person name="Barry K."/>
            <person name="Miller A.N."/>
            <person name="Grigoriev I.V."/>
            <person name="Debuchy R."/>
            <person name="Gladieux P."/>
            <person name="Hiltunen Thoren M."/>
            <person name="Johannesson H."/>
        </authorList>
    </citation>
    <scope>NUCLEOTIDE SEQUENCE</scope>
    <source>
        <strain evidence="6">CBS 333.67</strain>
    </source>
</reference>
<feature type="domain" description="DNA2/NAM7 helicase helicase" evidence="3">
    <location>
        <begin position="301"/>
        <end position="393"/>
    </location>
</feature>
<dbReference type="Gene3D" id="3.40.50.300">
    <property type="entry name" value="P-loop containing nucleotide triphosphate hydrolases"/>
    <property type="match status" value="3"/>
</dbReference>
<dbReference type="EMBL" id="JAUDZG010000001">
    <property type="protein sequence ID" value="KAK3311042.1"/>
    <property type="molecule type" value="Genomic_DNA"/>
</dbReference>
<dbReference type="InterPro" id="IPR041677">
    <property type="entry name" value="DNA2/NAM7_AAA_11"/>
</dbReference>
<dbReference type="AlphaFoldDB" id="A0AAJ0M6W8"/>
<dbReference type="GO" id="GO:0031048">
    <property type="term" value="P:regulatory ncRNA-mediated heterochromatin formation"/>
    <property type="evidence" value="ECO:0007669"/>
    <property type="project" value="TreeGrafter"/>
</dbReference>
<evidence type="ECO:0000313" key="6">
    <source>
        <dbReference type="EMBL" id="KAK3311042.1"/>
    </source>
</evidence>
<dbReference type="PANTHER" id="PTHR10887:SF341">
    <property type="entry name" value="NFX1-TYPE ZINC FINGER-CONTAINING PROTEIN 1"/>
    <property type="match status" value="1"/>
</dbReference>
<keyword evidence="6" id="KW-0378">Hydrolase</keyword>
<reference evidence="6" key="2">
    <citation type="submission" date="2023-06" db="EMBL/GenBank/DDBJ databases">
        <authorList>
            <consortium name="Lawrence Berkeley National Laboratory"/>
            <person name="Mondo S.J."/>
            <person name="Hensen N."/>
            <person name="Bonometti L."/>
            <person name="Westerberg I."/>
            <person name="Brannstrom I.O."/>
            <person name="Guillou S."/>
            <person name="Cros-Aarteil S."/>
            <person name="Calhoun S."/>
            <person name="Haridas S."/>
            <person name="Kuo A."/>
            <person name="Pangilinan J."/>
            <person name="Riley R."/>
            <person name="Labutti K."/>
            <person name="Andreopoulos B."/>
            <person name="Lipzen A."/>
            <person name="Chen C."/>
            <person name="Yanf M."/>
            <person name="Daum C."/>
            <person name="Ng V."/>
            <person name="Clum A."/>
            <person name="Steindorff A."/>
            <person name="Ohm R."/>
            <person name="Martin F."/>
            <person name="Silar P."/>
            <person name="Natvig D."/>
            <person name="Lalanne C."/>
            <person name="Gautier V."/>
            <person name="Ament-Velasquez S.L."/>
            <person name="Kruys A."/>
            <person name="Hutchinson M.I."/>
            <person name="Powell A.J."/>
            <person name="Barry K."/>
            <person name="Miller A.N."/>
            <person name="Grigoriev I.V."/>
            <person name="Debuchy R."/>
            <person name="Gladieux P."/>
            <person name="Thoren M.H."/>
            <person name="Johannesson H."/>
        </authorList>
    </citation>
    <scope>NUCLEOTIDE SEQUENCE</scope>
    <source>
        <strain evidence="6">CBS 333.67</strain>
    </source>
</reference>
<dbReference type="PANTHER" id="PTHR10887">
    <property type="entry name" value="DNA2/NAM7 HELICASE FAMILY"/>
    <property type="match status" value="1"/>
</dbReference>
<dbReference type="CDD" id="cd18808">
    <property type="entry name" value="SF1_C_Upf1"/>
    <property type="match status" value="1"/>
</dbReference>
<dbReference type="Pfam" id="PF25396">
    <property type="entry name" value="ZNFX1"/>
    <property type="match status" value="1"/>
</dbReference>
<feature type="compositionally biased region" description="Polar residues" evidence="2">
    <location>
        <begin position="1109"/>
        <end position="1127"/>
    </location>
</feature>
<comment type="caution">
    <text evidence="6">The sequence shown here is derived from an EMBL/GenBank/DDBJ whole genome shotgun (WGS) entry which is preliminary data.</text>
</comment>
<keyword evidence="1" id="KW-0067">ATP-binding</keyword>
<dbReference type="InterPro" id="IPR047187">
    <property type="entry name" value="SF1_C_Upf1"/>
</dbReference>
<feature type="region of interest" description="Disordered" evidence="2">
    <location>
        <begin position="1102"/>
        <end position="1188"/>
    </location>
</feature>
<feature type="compositionally biased region" description="Low complexity" evidence="2">
    <location>
        <begin position="1140"/>
        <end position="1165"/>
    </location>
</feature>
<dbReference type="Pfam" id="PF13086">
    <property type="entry name" value="AAA_11"/>
    <property type="match status" value="2"/>
</dbReference>
<name>A0AAJ0M6W8_9PEZI</name>
<proteinExistence type="predicted"/>
<evidence type="ECO:0000259" key="5">
    <source>
        <dbReference type="Pfam" id="PF25396"/>
    </source>
</evidence>
<protein>
    <submittedName>
        <fullName evidence="6">P-loop containing nucleoside triphosphate hydrolase protein</fullName>
    </submittedName>
</protein>
<feature type="domain" description="ZNFX1" evidence="5">
    <location>
        <begin position="104"/>
        <end position="210"/>
    </location>
</feature>
<evidence type="ECO:0000256" key="1">
    <source>
        <dbReference type="ARBA" id="ARBA00022806"/>
    </source>
</evidence>
<evidence type="ECO:0000259" key="3">
    <source>
        <dbReference type="Pfam" id="PF13086"/>
    </source>
</evidence>
<organism evidence="6 7">
    <name type="scientific">Chaetomium strumarium</name>
    <dbReference type="NCBI Taxonomy" id="1170767"/>
    <lineage>
        <taxon>Eukaryota</taxon>
        <taxon>Fungi</taxon>
        <taxon>Dikarya</taxon>
        <taxon>Ascomycota</taxon>
        <taxon>Pezizomycotina</taxon>
        <taxon>Sordariomycetes</taxon>
        <taxon>Sordariomycetidae</taxon>
        <taxon>Sordariales</taxon>
        <taxon>Chaetomiaceae</taxon>
        <taxon>Chaetomium</taxon>
    </lineage>
</organism>
<evidence type="ECO:0000313" key="7">
    <source>
        <dbReference type="Proteomes" id="UP001273166"/>
    </source>
</evidence>
<keyword evidence="1" id="KW-0347">Helicase</keyword>
<feature type="domain" description="DNA2/NAM7 helicase helicase" evidence="3">
    <location>
        <begin position="621"/>
        <end position="682"/>
    </location>
</feature>
<dbReference type="GO" id="GO:0004386">
    <property type="term" value="F:helicase activity"/>
    <property type="evidence" value="ECO:0007669"/>
    <property type="project" value="InterPro"/>
</dbReference>
<keyword evidence="7" id="KW-1185">Reference proteome</keyword>
<gene>
    <name evidence="6" type="ORF">B0T15DRAFT_548168</name>
</gene>
<dbReference type="GO" id="GO:0016787">
    <property type="term" value="F:hydrolase activity"/>
    <property type="evidence" value="ECO:0007669"/>
    <property type="project" value="UniProtKB-KW"/>
</dbReference>
<feature type="compositionally biased region" description="Basic and acidic residues" evidence="2">
    <location>
        <begin position="1167"/>
        <end position="1178"/>
    </location>
</feature>
<dbReference type="InterPro" id="IPR041679">
    <property type="entry name" value="DNA2/NAM7-like_C"/>
</dbReference>
<evidence type="ECO:0000256" key="2">
    <source>
        <dbReference type="SAM" id="MobiDB-lite"/>
    </source>
</evidence>
<dbReference type="InterPro" id="IPR045055">
    <property type="entry name" value="DNA2/NAM7-like"/>
</dbReference>
<dbReference type="GeneID" id="87889019"/>
<dbReference type="InterPro" id="IPR057373">
    <property type="entry name" value="ZNFX1"/>
</dbReference>
<dbReference type="SUPFAM" id="SSF52540">
    <property type="entry name" value="P-loop containing nucleoside triphosphate hydrolases"/>
    <property type="match status" value="1"/>
</dbReference>
<feature type="domain" description="DNA2/NAM7 helicase-like C-terminal" evidence="4">
    <location>
        <begin position="696"/>
        <end position="887"/>
    </location>
</feature>
<sequence length="1188" mass="133348">MNIVGTTPGAQSAIDIIENHVFFRPNKGKGWRSKPELPVAEEILARQSDIDELPENPVDTAWASKDEYLAAQYGILRCEAVEGLRYSVRTFADHRDKEPMMDDDFTNIYTKVHVNKYVMSTIGPLVTVSFSTNRSRYRIQWKQSKRLQPGKIVALSPKSDGFKSVCKIATVAQRPYRDGLDQDPPEVDLLWANPEDAVLDPTLEMIMIESLHGYYESARHALVGLQHAAQTDSPLDKYLIGACTKDNSPAFLRDNPVMDLSSLANRTIGGGDSEALTLKQRLKTHDIVSSEVPALEGLTYLDESQLLGLHRIISKELGIVQGPPGTGKTYTSVEALKVMVNNRRRHRGPPIVVAAQTNHALDQILVHCIKSGASVLRIGGRTQNELIKPYTLYEWRQRPTVQIPADHKCHSVDHQRRENIRKIQGLVDGIFSDRLLDPDALLKFGIITEAQHRSLTDDSMETHVVMQAYGPFALWLGDCLIPARIREDRHPTQLEVSEAEGRKNLPEFECDDDEEIENIADDEEDLYRFRGSPIRLKHVWSGKDPANLTSWDRAVRRALQTDDLFTISRDLRGAVYQYFQAKLLEAMRPEFAALLAENVRLCQKRKAFKFLGNFQLVEKQKIDIVGCTTTGLTKYRGCLAAMQPRSLLIEEAAETREANIVSALYPSVQQLILVGDHKQLAPKCDIQRLGYPPYNLNVSLFQRMVNLDMSFVMLKHQRRMKPELRRLLNPFYPELVDHPSVESIIHRPDVPGMGGRNSWFFHHNWPEEMNSDFSKFNEQEADMITGFFAYLVSNGTAPESITVLTFYKGQRKVLLRKLKRHPALIGSAFNVCTIDSYQGEENDVILLSLVRSPQLDRSWAVGFLEDERRAVVAISRARRGLYVFGNVDNVLGAHLASFNLWYKICNGFATQRRAEWNRGLPLVCQPHGREIWIKEVDDWGDNCGGCNLPCKQTRNCGHPCTLKCHATSHEQLPCSEACHEVLAAARPRMPLEQELLQNLQMGTGRTAKQATGTQAAQTVAQWRQTIWEHDEQQQNQLAPATHHPKTVVLDVYQPTTLVEGRRVGGGSRSIQQISLANNQTSAVPANAHPEAVEDLLDLTDLTLTDRPQGGNSAGLTVSSPFPTTNTAHDLVDIGVPPPLSSARPSRKSSNSSEQLASAVAVAQQQGHDQEKRKEKEQGDGEAELLIQF</sequence>
<accession>A0AAJ0M6W8</accession>